<organism evidence="1 3">
    <name type="scientific">Orbilia oligospora</name>
    <name type="common">Nematode-trapping fungus</name>
    <name type="synonym">Arthrobotrys oligospora</name>
    <dbReference type="NCBI Taxonomy" id="2813651"/>
    <lineage>
        <taxon>Eukaryota</taxon>
        <taxon>Fungi</taxon>
        <taxon>Dikarya</taxon>
        <taxon>Ascomycota</taxon>
        <taxon>Pezizomycotina</taxon>
        <taxon>Orbiliomycetes</taxon>
        <taxon>Orbiliales</taxon>
        <taxon>Orbiliaceae</taxon>
        <taxon>Orbilia</taxon>
    </lineage>
</organism>
<proteinExistence type="predicted"/>
<protein>
    <submittedName>
        <fullName evidence="1">Uncharacterized protein</fullName>
    </submittedName>
</protein>
<gene>
    <name evidence="2" type="ORF">TWF191_006483</name>
    <name evidence="1" type="ORF">TWF788_010680</name>
</gene>
<dbReference type="EMBL" id="WIPF01000037">
    <property type="protein sequence ID" value="KAF3223202.1"/>
    <property type="molecule type" value="Genomic_DNA"/>
</dbReference>
<name>A0A6G1MKP5_ORBOL</name>
<dbReference type="AlphaFoldDB" id="A0A6G1MKP5"/>
<sequence length="102" mass="11402">MGDIVDLQGIFVGGVWCFRLVLIKGFEDDNHGSSRRRAGGLLPCQCCLSMPTLFSFYSFQSEEASRHLQSRVFNVRTSMLIRLIAIFGLPSSIRHSTSMLTS</sequence>
<evidence type="ECO:0000313" key="2">
    <source>
        <dbReference type="EMBL" id="KAF3223202.1"/>
    </source>
</evidence>
<evidence type="ECO:0000313" key="1">
    <source>
        <dbReference type="EMBL" id="KAF3169202.1"/>
    </source>
</evidence>
<comment type="caution">
    <text evidence="1">The sequence shown here is derived from an EMBL/GenBank/DDBJ whole genome shotgun (WGS) entry which is preliminary data.</text>
</comment>
<accession>A0A6G1MKP5</accession>
<evidence type="ECO:0000313" key="3">
    <source>
        <dbReference type="Proteomes" id="UP000479691"/>
    </source>
</evidence>
<reference evidence="3 4" key="1">
    <citation type="submission" date="2019-06" db="EMBL/GenBank/DDBJ databases">
        <authorList>
            <person name="Palmer J.M."/>
        </authorList>
    </citation>
    <scope>NUCLEOTIDE SEQUENCE [LARGE SCALE GENOMIC DNA]</scope>
    <source>
        <strain evidence="2 4">TWF191</strain>
        <strain evidence="1 3">TWF788</strain>
    </source>
</reference>
<dbReference type="EMBL" id="JAABOE010000081">
    <property type="protein sequence ID" value="KAF3169202.1"/>
    <property type="molecule type" value="Genomic_DNA"/>
</dbReference>
<dbReference type="Proteomes" id="UP000479691">
    <property type="component" value="Unassembled WGS sequence"/>
</dbReference>
<dbReference type="Proteomes" id="UP000483672">
    <property type="component" value="Unassembled WGS sequence"/>
</dbReference>
<evidence type="ECO:0000313" key="4">
    <source>
        <dbReference type="Proteomes" id="UP000483672"/>
    </source>
</evidence>